<proteinExistence type="predicted"/>
<keyword evidence="1" id="KW-1133">Transmembrane helix</keyword>
<protein>
    <recommendedName>
        <fullName evidence="4">Ig-like domain-containing protein</fullName>
    </recommendedName>
</protein>
<evidence type="ECO:0000313" key="2">
    <source>
        <dbReference type="EMBL" id="KAK2844938.1"/>
    </source>
</evidence>
<keyword evidence="1" id="KW-0812">Transmembrane</keyword>
<accession>A0AA88MXT2</accession>
<keyword evidence="1" id="KW-0472">Membrane</keyword>
<dbReference type="Gene3D" id="2.60.40.10">
    <property type="entry name" value="Immunoglobulins"/>
    <property type="match status" value="1"/>
</dbReference>
<evidence type="ECO:0000313" key="3">
    <source>
        <dbReference type="Proteomes" id="UP001187415"/>
    </source>
</evidence>
<organism evidence="2 3">
    <name type="scientific">Channa striata</name>
    <name type="common">Snakehead murrel</name>
    <name type="synonym">Ophicephalus striatus</name>
    <dbReference type="NCBI Taxonomy" id="64152"/>
    <lineage>
        <taxon>Eukaryota</taxon>
        <taxon>Metazoa</taxon>
        <taxon>Chordata</taxon>
        <taxon>Craniata</taxon>
        <taxon>Vertebrata</taxon>
        <taxon>Euteleostomi</taxon>
        <taxon>Actinopterygii</taxon>
        <taxon>Neopterygii</taxon>
        <taxon>Teleostei</taxon>
        <taxon>Neoteleostei</taxon>
        <taxon>Acanthomorphata</taxon>
        <taxon>Anabantaria</taxon>
        <taxon>Anabantiformes</taxon>
        <taxon>Channoidei</taxon>
        <taxon>Channidae</taxon>
        <taxon>Channa</taxon>
    </lineage>
</organism>
<keyword evidence="3" id="KW-1185">Reference proteome</keyword>
<name>A0AA88MXT2_CHASR</name>
<evidence type="ECO:0008006" key="4">
    <source>
        <dbReference type="Google" id="ProtNLM"/>
    </source>
</evidence>
<reference evidence="2" key="1">
    <citation type="submission" date="2023-07" db="EMBL/GenBank/DDBJ databases">
        <title>Chromosome-level Genome Assembly of Striped Snakehead (Channa striata).</title>
        <authorList>
            <person name="Liu H."/>
        </authorList>
    </citation>
    <scope>NUCLEOTIDE SEQUENCE</scope>
    <source>
        <strain evidence="2">Gz</strain>
        <tissue evidence="2">Muscle</tissue>
    </source>
</reference>
<comment type="caution">
    <text evidence="2">The sequence shown here is derived from an EMBL/GenBank/DDBJ whole genome shotgun (WGS) entry which is preliminary data.</text>
</comment>
<dbReference type="Proteomes" id="UP001187415">
    <property type="component" value="Unassembled WGS sequence"/>
</dbReference>
<gene>
    <name evidence="2" type="ORF">Q5P01_011597</name>
</gene>
<feature type="transmembrane region" description="Helical" evidence="1">
    <location>
        <begin position="126"/>
        <end position="146"/>
    </location>
</feature>
<sequence length="192" mass="21349">MAQRSPVRSSSGNITTEETVTLNEKFLPKILNTSVCVVQWDVLSCVCISEGLPLPTVTWPLLETHTEYSVTSTASNRTVTSTVRVSVRNHTTTAVQCVSTNENGEVRQNLTILPSQRAVELGLREIIFSIAVVSLVLNVIFIIHCVRLRNLLKKMKQKPREGTIHVTKSGCLFSSGRLCFSQWEAAMLTQIY</sequence>
<dbReference type="AlphaFoldDB" id="A0AA88MXT2"/>
<dbReference type="InterPro" id="IPR013783">
    <property type="entry name" value="Ig-like_fold"/>
</dbReference>
<dbReference type="EMBL" id="JAUPFM010000008">
    <property type="protein sequence ID" value="KAK2844938.1"/>
    <property type="molecule type" value="Genomic_DNA"/>
</dbReference>
<evidence type="ECO:0000256" key="1">
    <source>
        <dbReference type="SAM" id="Phobius"/>
    </source>
</evidence>